<sequence>MEVSRTIATLGTTLLLFGFGLGPLLWGPVSEMYGRKWAVLPTYIAGACFSLGTAMAGNIETVLLTRFATGFFASAPLNVTGGVLNDLFCTEQRAIALVCYGIAVLGGPTIEPIQVTALYMFVVASIDILLIDDTMVKKLLVLKAKRLRVEIKNWALHAQREEEDINSSSLAHRYLVKPLLLLCTPICLLVSLYASFVYSLLYANLGAFPVVYQQMRGWNNVIGAIPFLAFLIGIFIGAVMNIANTPRFVRSFRANGNRPVPEARLPPMMIGSVSFAVSLFVFGWTSQEQIHWVWSCVGATFTGFGFFTIFQSALNYLVDTFTEHSASAIAATTFLRSTFASAFPLSITPMLEKMGIPQ</sequence>
<protein>
    <submittedName>
        <fullName evidence="1">Uncharacterized protein</fullName>
    </submittedName>
</protein>
<evidence type="ECO:0000313" key="1">
    <source>
        <dbReference type="EMBL" id="KAK3080567.1"/>
    </source>
</evidence>
<comment type="caution">
    <text evidence="1">The sequence shown here is derived from an EMBL/GenBank/DDBJ whole genome shotgun (WGS) entry which is preliminary data.</text>
</comment>
<gene>
    <name evidence="1" type="ORF">LTS18_000198</name>
</gene>
<organism evidence="1 2">
    <name type="scientific">Coniosporium uncinatum</name>
    <dbReference type="NCBI Taxonomy" id="93489"/>
    <lineage>
        <taxon>Eukaryota</taxon>
        <taxon>Fungi</taxon>
        <taxon>Dikarya</taxon>
        <taxon>Ascomycota</taxon>
        <taxon>Pezizomycotina</taxon>
        <taxon>Dothideomycetes</taxon>
        <taxon>Dothideomycetes incertae sedis</taxon>
        <taxon>Coniosporium</taxon>
    </lineage>
</organism>
<proteinExistence type="predicted"/>
<dbReference type="Proteomes" id="UP001186974">
    <property type="component" value="Unassembled WGS sequence"/>
</dbReference>
<evidence type="ECO:0000313" key="2">
    <source>
        <dbReference type="Proteomes" id="UP001186974"/>
    </source>
</evidence>
<dbReference type="EMBL" id="JAWDJW010000504">
    <property type="protein sequence ID" value="KAK3080567.1"/>
    <property type="molecule type" value="Genomic_DNA"/>
</dbReference>
<name>A0ACC3DUT3_9PEZI</name>
<feature type="non-terminal residue" evidence="1">
    <location>
        <position position="358"/>
    </location>
</feature>
<accession>A0ACC3DUT3</accession>
<reference evidence="1" key="1">
    <citation type="submission" date="2024-09" db="EMBL/GenBank/DDBJ databases">
        <title>Black Yeasts Isolated from many extreme environments.</title>
        <authorList>
            <person name="Coleine C."/>
            <person name="Stajich J.E."/>
            <person name="Selbmann L."/>
        </authorList>
    </citation>
    <scope>NUCLEOTIDE SEQUENCE</scope>
    <source>
        <strain evidence="1">CCFEE 5737</strain>
    </source>
</reference>
<keyword evidence="2" id="KW-1185">Reference proteome</keyword>